<reference evidence="3" key="1">
    <citation type="submission" date="2022-08" db="EMBL/GenBank/DDBJ databases">
        <title>Alicyclobacillus fastidiosus DSM 17978, complete genome.</title>
        <authorList>
            <person name="Wang Q."/>
            <person name="Cai R."/>
            <person name="Wang Z."/>
        </authorList>
    </citation>
    <scope>NUCLEOTIDE SEQUENCE</scope>
    <source>
        <strain evidence="3">DSM 17978</strain>
    </source>
</reference>
<dbReference type="RefSeq" id="WP_268004377.1">
    <property type="nucleotide sequence ID" value="NZ_CP104067.1"/>
</dbReference>
<name>A0ABY6ZC54_9BACL</name>
<feature type="transmembrane region" description="Helical" evidence="2">
    <location>
        <begin position="41"/>
        <end position="61"/>
    </location>
</feature>
<dbReference type="EMBL" id="CP104067">
    <property type="protein sequence ID" value="WAH40478.1"/>
    <property type="molecule type" value="Genomic_DNA"/>
</dbReference>
<protein>
    <recommendedName>
        <fullName evidence="5">DUF4115 domain-containing protein</fullName>
    </recommendedName>
</protein>
<feature type="region of interest" description="Disordered" evidence="1">
    <location>
        <begin position="65"/>
        <end position="99"/>
    </location>
</feature>
<dbReference type="Proteomes" id="UP001164761">
    <property type="component" value="Chromosome"/>
</dbReference>
<evidence type="ECO:0000313" key="3">
    <source>
        <dbReference type="EMBL" id="WAH40478.1"/>
    </source>
</evidence>
<proteinExistence type="predicted"/>
<keyword evidence="2" id="KW-0812">Transmembrane</keyword>
<keyword evidence="2" id="KW-1133">Transmembrane helix</keyword>
<evidence type="ECO:0000313" key="4">
    <source>
        <dbReference type="Proteomes" id="UP001164761"/>
    </source>
</evidence>
<keyword evidence="2" id="KW-0472">Membrane</keyword>
<keyword evidence="4" id="KW-1185">Reference proteome</keyword>
<sequence length="190" mass="20019">MAFGSAPNFDFGLITLTERVPKALCFHTLQPKVRKPIYKRWWVYPVGLVVLLIIIGVANGGNSNPKASQPVVSASTASTQSTSTKQTSDPVQKQSASQPDFTIKVTGSSGVHFSGDVMVASSDDSSNSETISASVPKTITIQKAAKISVVFQNQGATGSFNVAIYHDGTLVKEGSTSSQYGAVTVASQLY</sequence>
<feature type="compositionally biased region" description="Polar residues" evidence="1">
    <location>
        <begin position="89"/>
        <end position="99"/>
    </location>
</feature>
<evidence type="ECO:0008006" key="5">
    <source>
        <dbReference type="Google" id="ProtNLM"/>
    </source>
</evidence>
<evidence type="ECO:0000256" key="2">
    <source>
        <dbReference type="SAM" id="Phobius"/>
    </source>
</evidence>
<organism evidence="3 4">
    <name type="scientific">Alicyclobacillus fastidiosus</name>
    <dbReference type="NCBI Taxonomy" id="392011"/>
    <lineage>
        <taxon>Bacteria</taxon>
        <taxon>Bacillati</taxon>
        <taxon>Bacillota</taxon>
        <taxon>Bacilli</taxon>
        <taxon>Bacillales</taxon>
        <taxon>Alicyclobacillaceae</taxon>
        <taxon>Alicyclobacillus</taxon>
    </lineage>
</organism>
<accession>A0ABY6ZC54</accession>
<evidence type="ECO:0000256" key="1">
    <source>
        <dbReference type="SAM" id="MobiDB-lite"/>
    </source>
</evidence>
<gene>
    <name evidence="3" type="ORF">NZD89_19390</name>
</gene>
<feature type="compositionally biased region" description="Low complexity" evidence="1">
    <location>
        <begin position="73"/>
        <end position="88"/>
    </location>
</feature>